<evidence type="ECO:0000256" key="2">
    <source>
        <dbReference type="ARBA" id="ARBA00015816"/>
    </source>
</evidence>
<dbReference type="PROSITE" id="PS51296">
    <property type="entry name" value="RIESKE"/>
    <property type="match status" value="1"/>
</dbReference>
<name>A0ABP8VMF7_9ACTN</name>
<gene>
    <name evidence="11" type="ORF">GCM10023225_36250</name>
</gene>
<evidence type="ECO:0000256" key="7">
    <source>
        <dbReference type="ARBA" id="ARBA00023157"/>
    </source>
</evidence>
<dbReference type="InterPro" id="IPR017941">
    <property type="entry name" value="Rieske_2Fe-2S"/>
</dbReference>
<dbReference type="SUPFAM" id="SSF50022">
    <property type="entry name" value="ISP domain"/>
    <property type="match status" value="1"/>
</dbReference>
<reference evidence="12" key="1">
    <citation type="journal article" date="2019" name="Int. J. Syst. Evol. Microbiol.">
        <title>The Global Catalogue of Microorganisms (GCM) 10K type strain sequencing project: providing services to taxonomists for standard genome sequencing and annotation.</title>
        <authorList>
            <consortium name="The Broad Institute Genomics Platform"/>
            <consortium name="The Broad Institute Genome Sequencing Center for Infectious Disease"/>
            <person name="Wu L."/>
            <person name="Ma J."/>
        </authorList>
    </citation>
    <scope>NUCLEOTIDE SEQUENCE [LARGE SCALE GENOMIC DNA]</scope>
    <source>
        <strain evidence="12">JCM 18126</strain>
    </source>
</reference>
<keyword evidence="12" id="KW-1185">Reference proteome</keyword>
<dbReference type="PANTHER" id="PTHR10134">
    <property type="entry name" value="CYTOCHROME B-C1 COMPLEX SUBUNIT RIESKE, MITOCHONDRIAL"/>
    <property type="match status" value="1"/>
</dbReference>
<evidence type="ECO:0000256" key="6">
    <source>
        <dbReference type="ARBA" id="ARBA00023014"/>
    </source>
</evidence>
<evidence type="ECO:0000313" key="11">
    <source>
        <dbReference type="EMBL" id="GAA4667703.1"/>
    </source>
</evidence>
<dbReference type="Pfam" id="PF00355">
    <property type="entry name" value="Rieske"/>
    <property type="match status" value="1"/>
</dbReference>
<comment type="function">
    <text evidence="1">Iron-sulfur subunit of the cytochrome bc1 complex, an essential component of the respiratory electron transport chain required for ATP synthesis. The bc1 complex catalyzes the oxidation of menaquinol and the reduction of cytochrome c in the respiratory chain. The bc1 complex operates through a Q-cycle mechanism that couples electron transfer to generation of the proton gradient that drives ATP synthesis.</text>
</comment>
<dbReference type="Proteomes" id="UP001501195">
    <property type="component" value="Unassembled WGS sequence"/>
</dbReference>
<evidence type="ECO:0000259" key="10">
    <source>
        <dbReference type="PROSITE" id="PS51296"/>
    </source>
</evidence>
<dbReference type="EMBL" id="BAABIL010000933">
    <property type="protein sequence ID" value="GAA4667703.1"/>
    <property type="molecule type" value="Genomic_DNA"/>
</dbReference>
<dbReference type="InterPro" id="IPR014349">
    <property type="entry name" value="Rieske_Fe-S_prot"/>
</dbReference>
<dbReference type="PRINTS" id="PR00162">
    <property type="entry name" value="RIESKE"/>
</dbReference>
<proteinExistence type="predicted"/>
<evidence type="ECO:0000313" key="12">
    <source>
        <dbReference type="Proteomes" id="UP001501195"/>
    </source>
</evidence>
<evidence type="ECO:0000256" key="8">
    <source>
        <dbReference type="ARBA" id="ARBA00029586"/>
    </source>
</evidence>
<evidence type="ECO:0000256" key="5">
    <source>
        <dbReference type="ARBA" id="ARBA00023004"/>
    </source>
</evidence>
<accession>A0ABP8VMF7</accession>
<dbReference type="CDD" id="cd03467">
    <property type="entry name" value="Rieske"/>
    <property type="match status" value="1"/>
</dbReference>
<keyword evidence="5" id="KW-0408">Iron</keyword>
<keyword evidence="4" id="KW-0479">Metal-binding</keyword>
<organism evidence="11 12">
    <name type="scientific">Kineococcus glutinatus</name>
    <dbReference type="NCBI Taxonomy" id="1070872"/>
    <lineage>
        <taxon>Bacteria</taxon>
        <taxon>Bacillati</taxon>
        <taxon>Actinomycetota</taxon>
        <taxon>Actinomycetes</taxon>
        <taxon>Kineosporiales</taxon>
        <taxon>Kineosporiaceae</taxon>
        <taxon>Kineococcus</taxon>
    </lineage>
</organism>
<evidence type="ECO:0000256" key="3">
    <source>
        <dbReference type="ARBA" id="ARBA00022714"/>
    </source>
</evidence>
<comment type="cofactor">
    <cofactor evidence="9">
        <name>[2Fe-2S] cluster</name>
        <dbReference type="ChEBI" id="CHEBI:190135"/>
    </cofactor>
</comment>
<keyword evidence="6" id="KW-0411">Iron-sulfur</keyword>
<evidence type="ECO:0000256" key="1">
    <source>
        <dbReference type="ARBA" id="ARBA00002494"/>
    </source>
</evidence>
<sequence length="94" mass="9341">MQLADVPVGSAVAAQSSAGRSIVVAQPSAGTVVAFDAACTHQGCPVQPQGDQLICNCHRSLFDAFTGAALRGPATEPLAPLAVRVVDGAVVEGA</sequence>
<dbReference type="InterPro" id="IPR005805">
    <property type="entry name" value="Rieske_Fe-S_prot_C"/>
</dbReference>
<feature type="domain" description="Rieske" evidence="10">
    <location>
        <begin position="1"/>
        <end position="92"/>
    </location>
</feature>
<evidence type="ECO:0000256" key="9">
    <source>
        <dbReference type="ARBA" id="ARBA00034078"/>
    </source>
</evidence>
<evidence type="ECO:0000256" key="4">
    <source>
        <dbReference type="ARBA" id="ARBA00022723"/>
    </source>
</evidence>
<dbReference type="Gene3D" id="2.102.10.10">
    <property type="entry name" value="Rieske [2Fe-2S] iron-sulphur domain"/>
    <property type="match status" value="1"/>
</dbReference>
<keyword evidence="7" id="KW-1015">Disulfide bond</keyword>
<protein>
    <recommendedName>
        <fullName evidence="2">Cytochrome bc1 complex Rieske iron-sulfur subunit</fullName>
    </recommendedName>
    <alternativeName>
        <fullName evidence="8">Cytochrome bc1 reductase complex subunit QcrA</fullName>
    </alternativeName>
</protein>
<comment type="caution">
    <text evidence="11">The sequence shown here is derived from an EMBL/GenBank/DDBJ whole genome shotgun (WGS) entry which is preliminary data.</text>
</comment>
<keyword evidence="3" id="KW-0001">2Fe-2S</keyword>
<dbReference type="InterPro" id="IPR036922">
    <property type="entry name" value="Rieske_2Fe-2S_sf"/>
</dbReference>